<evidence type="ECO:0000313" key="5">
    <source>
        <dbReference type="Proteomes" id="UP000320888"/>
    </source>
</evidence>
<accession>A0A553ZNN0</accession>
<dbReference type="Gene3D" id="3.40.50.150">
    <property type="entry name" value="Vaccinia Virus protein VP39"/>
    <property type="match status" value="1"/>
</dbReference>
<comment type="caution">
    <text evidence="4">The sequence shown here is derived from an EMBL/GenBank/DDBJ whole genome shotgun (WGS) entry which is preliminary data.</text>
</comment>
<organism evidence="4 5">
    <name type="scientific">Streptomyces benahoarensis</name>
    <dbReference type="NCBI Taxonomy" id="2595054"/>
    <lineage>
        <taxon>Bacteria</taxon>
        <taxon>Bacillati</taxon>
        <taxon>Actinomycetota</taxon>
        <taxon>Actinomycetes</taxon>
        <taxon>Kitasatosporales</taxon>
        <taxon>Streptomycetaceae</taxon>
        <taxon>Streptomyces</taxon>
    </lineage>
</organism>
<dbReference type="InterPro" id="IPR041698">
    <property type="entry name" value="Methyltransf_25"/>
</dbReference>
<dbReference type="GO" id="GO:0008168">
    <property type="term" value="F:methyltransferase activity"/>
    <property type="evidence" value="ECO:0007669"/>
    <property type="project" value="UniProtKB-KW"/>
</dbReference>
<proteinExistence type="predicted"/>
<protein>
    <submittedName>
        <fullName evidence="4">Class I SAM-dependent methyltransferase</fullName>
    </submittedName>
</protein>
<gene>
    <name evidence="4" type="ORF">FNZ23_06585</name>
</gene>
<reference evidence="4 5" key="1">
    <citation type="submission" date="2019-07" db="EMBL/GenBank/DDBJ databases">
        <title>Draft genome for Streptomyces benahoarensis MZ03-48.</title>
        <authorList>
            <person name="Gonzalez-Pimentel J.L."/>
        </authorList>
    </citation>
    <scope>NUCLEOTIDE SEQUENCE [LARGE SCALE GENOMIC DNA]</scope>
    <source>
        <strain evidence="4 5">MZ03-48</strain>
    </source>
</reference>
<keyword evidence="5" id="KW-1185">Reference proteome</keyword>
<evidence type="ECO:0000256" key="2">
    <source>
        <dbReference type="ARBA" id="ARBA00022679"/>
    </source>
</evidence>
<feature type="domain" description="Methyltransferase" evidence="3">
    <location>
        <begin position="37"/>
        <end position="140"/>
    </location>
</feature>
<evidence type="ECO:0000313" key="4">
    <source>
        <dbReference type="EMBL" id="TSB43074.1"/>
    </source>
</evidence>
<dbReference type="GO" id="GO:0017000">
    <property type="term" value="P:antibiotic biosynthetic process"/>
    <property type="evidence" value="ECO:0007669"/>
    <property type="project" value="UniProtKB-ARBA"/>
</dbReference>
<evidence type="ECO:0000259" key="3">
    <source>
        <dbReference type="Pfam" id="PF13649"/>
    </source>
</evidence>
<name>A0A553ZNN0_9ACTN</name>
<dbReference type="GO" id="GO:0032259">
    <property type="term" value="P:methylation"/>
    <property type="evidence" value="ECO:0007669"/>
    <property type="project" value="UniProtKB-KW"/>
</dbReference>
<dbReference type="InterPro" id="IPR029063">
    <property type="entry name" value="SAM-dependent_MTases_sf"/>
</dbReference>
<evidence type="ECO:0000256" key="1">
    <source>
        <dbReference type="ARBA" id="ARBA00022603"/>
    </source>
</evidence>
<dbReference type="PANTHER" id="PTHR43861:SF1">
    <property type="entry name" value="TRANS-ACONITATE 2-METHYLTRANSFERASE"/>
    <property type="match status" value="1"/>
</dbReference>
<dbReference type="Pfam" id="PF13649">
    <property type="entry name" value="Methyltransf_25"/>
    <property type="match status" value="1"/>
</dbReference>
<dbReference type="EMBL" id="VKLS01000043">
    <property type="protein sequence ID" value="TSB43074.1"/>
    <property type="molecule type" value="Genomic_DNA"/>
</dbReference>
<dbReference type="Proteomes" id="UP000320888">
    <property type="component" value="Unassembled WGS sequence"/>
</dbReference>
<dbReference type="AlphaFoldDB" id="A0A553ZNN0"/>
<dbReference type="SUPFAM" id="SSF53335">
    <property type="entry name" value="S-adenosyl-L-methionine-dependent methyltransferases"/>
    <property type="match status" value="1"/>
</dbReference>
<keyword evidence="2 4" id="KW-0808">Transferase</keyword>
<keyword evidence="1 4" id="KW-0489">Methyltransferase</keyword>
<dbReference type="CDD" id="cd02440">
    <property type="entry name" value="AdoMet_MTases"/>
    <property type="match status" value="1"/>
</dbReference>
<sequence length="263" mass="27900">MTGLTDAERLAHWYDACNPWGTCDDFSLDLVMRAGAVLDVGCGTGTLLRRARERGHRGRLCGLDPDPAMLARARAGGPGGITWIAGGLGATTDPADLGGIGGAPEFDLVVMTGHTFQVLCEDAEVRAALTVIRRALAPGGRFACETRNPAARAWERWTPAHAVEVTGPDGARARIAHRVRQPVDGQLVRFTTTLTEPGLPRPVRADSTLRFLPADALDEFLAGAGLAVEERYGDWDRSPFGAASPEIITVAGVSPGRRPCVRG</sequence>
<dbReference type="OrthoDB" id="9811589at2"/>
<dbReference type="RefSeq" id="WP_143940416.1">
    <property type="nucleotide sequence ID" value="NZ_VKLS01000043.1"/>
</dbReference>
<dbReference type="PANTHER" id="PTHR43861">
    <property type="entry name" value="TRANS-ACONITATE 2-METHYLTRANSFERASE-RELATED"/>
    <property type="match status" value="1"/>
</dbReference>